<name>A0A4Y2WRT6_ARAVE</name>
<keyword evidence="2" id="KW-1185">Reference proteome</keyword>
<reference evidence="1 2" key="1">
    <citation type="journal article" date="2019" name="Sci. Rep.">
        <title>Orb-weaving spider Araneus ventricosus genome elucidates the spidroin gene catalogue.</title>
        <authorList>
            <person name="Kono N."/>
            <person name="Nakamura H."/>
            <person name="Ohtoshi R."/>
            <person name="Moran D.A.P."/>
            <person name="Shinohara A."/>
            <person name="Yoshida Y."/>
            <person name="Fujiwara M."/>
            <person name="Mori M."/>
            <person name="Tomita M."/>
            <person name="Arakawa K."/>
        </authorList>
    </citation>
    <scope>NUCLEOTIDE SEQUENCE [LARGE SCALE GENOMIC DNA]</scope>
</reference>
<evidence type="ECO:0000313" key="1">
    <source>
        <dbReference type="EMBL" id="GBO39919.1"/>
    </source>
</evidence>
<accession>A0A4Y2WRT6</accession>
<evidence type="ECO:0000313" key="2">
    <source>
        <dbReference type="Proteomes" id="UP000499080"/>
    </source>
</evidence>
<sequence>MGLEMDKNGIDELVEEHSQELTTEDLKESHCVSQQEVVEETLSEKEEVTAKQQSSGGIREMLNALETVPSYIEKHHPNQAVDMCVINLFNDNTVSHFRHILKRRQNKCF</sequence>
<dbReference type="Proteomes" id="UP000499080">
    <property type="component" value="Unassembled WGS sequence"/>
</dbReference>
<dbReference type="OrthoDB" id="10060191at2759"/>
<proteinExistence type="predicted"/>
<comment type="caution">
    <text evidence="1">The sequence shown here is derived from an EMBL/GenBank/DDBJ whole genome shotgun (WGS) entry which is preliminary data.</text>
</comment>
<dbReference type="AlphaFoldDB" id="A0A4Y2WRT6"/>
<protein>
    <submittedName>
        <fullName evidence="1">Uncharacterized protein</fullName>
    </submittedName>
</protein>
<dbReference type="EMBL" id="BGPR01065072">
    <property type="protein sequence ID" value="GBO39919.1"/>
    <property type="molecule type" value="Genomic_DNA"/>
</dbReference>
<organism evidence="1 2">
    <name type="scientific">Araneus ventricosus</name>
    <name type="common">Orbweaver spider</name>
    <name type="synonym">Epeira ventricosa</name>
    <dbReference type="NCBI Taxonomy" id="182803"/>
    <lineage>
        <taxon>Eukaryota</taxon>
        <taxon>Metazoa</taxon>
        <taxon>Ecdysozoa</taxon>
        <taxon>Arthropoda</taxon>
        <taxon>Chelicerata</taxon>
        <taxon>Arachnida</taxon>
        <taxon>Araneae</taxon>
        <taxon>Araneomorphae</taxon>
        <taxon>Entelegynae</taxon>
        <taxon>Araneoidea</taxon>
        <taxon>Araneidae</taxon>
        <taxon>Araneus</taxon>
    </lineage>
</organism>
<gene>
    <name evidence="1" type="ORF">AVEN_78147_1</name>
</gene>